<evidence type="ECO:0000313" key="2">
    <source>
        <dbReference type="Proteomes" id="UP000004778"/>
    </source>
</evidence>
<name>C0W5C0_9ACTO</name>
<dbReference type="Proteomes" id="UP000004778">
    <property type="component" value="Unassembled WGS sequence"/>
</dbReference>
<accession>C0W5C0</accession>
<sequence>GATSEPRAVAASSRPEAVPVSGAASAEVAPAGAAWLVVCAALVPASEGVVSVLIPVPILP</sequence>
<feature type="non-terminal residue" evidence="1">
    <location>
        <position position="1"/>
    </location>
</feature>
<proteinExistence type="predicted"/>
<evidence type="ECO:0000313" key="1">
    <source>
        <dbReference type="EMBL" id="EEH66069.1"/>
    </source>
</evidence>
<dbReference type="EMBL" id="ACFH01000073">
    <property type="protein sequence ID" value="EEH66069.1"/>
    <property type="molecule type" value="Genomic_DNA"/>
</dbReference>
<dbReference type="AlphaFoldDB" id="C0W5C0"/>
<protein>
    <submittedName>
        <fullName evidence="1">Uncharacterized protein</fullName>
    </submittedName>
</protein>
<keyword evidence="2" id="KW-1185">Reference proteome</keyword>
<gene>
    <name evidence="1" type="ORF">HMPREF0058_1064</name>
</gene>
<dbReference type="HOGENOM" id="CLU_2946860_0_0_11"/>
<comment type="caution">
    <text evidence="1">The sequence shown here is derived from an EMBL/GenBank/DDBJ whole genome shotgun (WGS) entry which is preliminary data.</text>
</comment>
<reference evidence="1 2" key="1">
    <citation type="submission" date="2009-01" db="EMBL/GenBank/DDBJ databases">
        <authorList>
            <person name="Qin X."/>
            <person name="Bachman B."/>
            <person name="Battles P."/>
            <person name="Bell A."/>
            <person name="Bess C."/>
            <person name="Bickham C."/>
            <person name="Chaboub L."/>
            <person name="Chen D."/>
            <person name="Coyle M."/>
            <person name="Deiros D.R."/>
            <person name="Dinh H."/>
            <person name="Forbes L."/>
            <person name="Fowler G."/>
            <person name="Francisco L."/>
            <person name="Fu Q."/>
            <person name="Gubbala S."/>
            <person name="Hale W."/>
            <person name="Han Y."/>
            <person name="Hemphill L."/>
            <person name="Highlander S.K."/>
            <person name="Hirani K."/>
            <person name="Hogues M."/>
            <person name="Jackson L."/>
            <person name="Jakkamsetti A."/>
            <person name="Javaid M."/>
            <person name="Jiang H."/>
            <person name="Korchina V."/>
            <person name="Kovar C."/>
            <person name="Lara F."/>
            <person name="Lee S."/>
            <person name="Mata R."/>
            <person name="Mathew T."/>
            <person name="Moen C."/>
            <person name="Morales K."/>
            <person name="Munidasa M."/>
            <person name="Nazareth L."/>
            <person name="Ngo R."/>
            <person name="Nguyen L."/>
            <person name="Okwuonu G."/>
            <person name="Ongeri F."/>
            <person name="Patil S."/>
            <person name="Petrosino J."/>
            <person name="Pham C."/>
            <person name="Pham P."/>
            <person name="Pu L.-L."/>
            <person name="Puazo M."/>
            <person name="Raj R."/>
            <person name="Reid J."/>
            <person name="Rouhana J."/>
            <person name="Saada N."/>
            <person name="Shang Y."/>
            <person name="Simmons D."/>
            <person name="Thornton R."/>
            <person name="Warren J."/>
            <person name="Weissenberger G."/>
            <person name="Zhang J."/>
            <person name="Zhang L."/>
            <person name="Zhou C."/>
            <person name="Zhu D."/>
            <person name="Muzny D."/>
            <person name="Worley K."/>
            <person name="Gibbs R."/>
        </authorList>
    </citation>
    <scope>NUCLEOTIDE SEQUENCE [LARGE SCALE GENOMIC DNA]</scope>
    <source>
        <strain evidence="1 2">DSM 15434</strain>
    </source>
</reference>
<organism evidence="1 2">
    <name type="scientific">Actinomyces urogenitalis DSM 15434</name>
    <dbReference type="NCBI Taxonomy" id="525246"/>
    <lineage>
        <taxon>Bacteria</taxon>
        <taxon>Bacillati</taxon>
        <taxon>Actinomycetota</taxon>
        <taxon>Actinomycetes</taxon>
        <taxon>Actinomycetales</taxon>
        <taxon>Actinomycetaceae</taxon>
        <taxon>Actinomyces</taxon>
    </lineage>
</organism>